<evidence type="ECO:0000256" key="1">
    <source>
        <dbReference type="ARBA" id="ARBA00010398"/>
    </source>
</evidence>
<keyword evidence="2" id="KW-0489">Methyltransferase</keyword>
<dbReference type="GO" id="GO:0046872">
    <property type="term" value="F:metal ion binding"/>
    <property type="evidence" value="ECO:0007669"/>
    <property type="project" value="UniProtKB-KW"/>
</dbReference>
<dbReference type="Gene3D" id="3.20.20.20">
    <property type="entry name" value="Dihydropteroate synthase-like"/>
    <property type="match status" value="1"/>
</dbReference>
<evidence type="ECO:0000256" key="4">
    <source>
        <dbReference type="ARBA" id="ARBA00022679"/>
    </source>
</evidence>
<evidence type="ECO:0000256" key="3">
    <source>
        <dbReference type="ARBA" id="ARBA00022628"/>
    </source>
</evidence>
<dbReference type="InterPro" id="IPR011005">
    <property type="entry name" value="Dihydropteroate_synth-like_sf"/>
</dbReference>
<dbReference type="EMBL" id="DF238840">
    <property type="protein sequence ID" value="GAF25338.1"/>
    <property type="molecule type" value="Genomic_DNA"/>
</dbReference>
<proteinExistence type="inferred from homology"/>
<gene>
    <name evidence="8" type="ORF">MTY_0670</name>
</gene>
<dbReference type="GO" id="GO:0032259">
    <property type="term" value="P:methylation"/>
    <property type="evidence" value="ECO:0007669"/>
    <property type="project" value="UniProtKB-KW"/>
</dbReference>
<dbReference type="GO" id="GO:0046653">
    <property type="term" value="P:tetrahydrofolate metabolic process"/>
    <property type="evidence" value="ECO:0007669"/>
    <property type="project" value="TreeGrafter"/>
</dbReference>
<dbReference type="InterPro" id="IPR050554">
    <property type="entry name" value="Met_Synthase/Corrinoid"/>
</dbReference>
<organism evidence="8">
    <name type="scientific">Moorella thermoacetica Y72</name>
    <dbReference type="NCBI Taxonomy" id="1325331"/>
    <lineage>
        <taxon>Bacteria</taxon>
        <taxon>Bacillati</taxon>
        <taxon>Bacillota</taxon>
        <taxon>Clostridia</taxon>
        <taxon>Neomoorellales</taxon>
        <taxon>Neomoorellaceae</taxon>
        <taxon>Neomoorella</taxon>
    </lineage>
</organism>
<dbReference type="GO" id="GO:0050667">
    <property type="term" value="P:homocysteine metabolic process"/>
    <property type="evidence" value="ECO:0007669"/>
    <property type="project" value="TreeGrafter"/>
</dbReference>
<dbReference type="GO" id="GO:0005829">
    <property type="term" value="C:cytosol"/>
    <property type="evidence" value="ECO:0007669"/>
    <property type="project" value="TreeGrafter"/>
</dbReference>
<sequence>MMLVVGELINSSRKAIAQAIANRDKEYIQELARKQAEAGADIIDVNCGTSIGEEDKVMTWLVNIVQEVVDVPLCIDSPSAEALAAGLAAHKGQAMVNSITAEKQRWEEVLPLVQKYKAKVIALCMDDGGMPDSVEDRLRVAGKLVPGLVEAGIPEDDIYLDPLIKPLGVNSQYGVEALESVAALRQKYPGVHTICGLSNVSYGLPERRLLNRAFMVMCLTKGMDSFILDPLDMPLMGLLRAATALYGQDEYCLEYISAARAGKIKA</sequence>
<dbReference type="InterPro" id="IPR000489">
    <property type="entry name" value="Pterin-binding_dom"/>
</dbReference>
<dbReference type="PANTHER" id="PTHR45833:SF1">
    <property type="entry name" value="METHIONINE SYNTHASE"/>
    <property type="match status" value="1"/>
</dbReference>
<comment type="similarity">
    <text evidence="1">Belongs to the vitamin-B12 dependent methionine synthase family.</text>
</comment>
<accession>A0A0S6U8P6</accession>
<evidence type="ECO:0000313" key="8">
    <source>
        <dbReference type="EMBL" id="GAF25338.1"/>
    </source>
</evidence>
<keyword evidence="4" id="KW-0808">Transferase</keyword>
<keyword evidence="6" id="KW-0170">Cobalt</keyword>
<reference evidence="8" key="1">
    <citation type="journal article" date="2014" name="Gene">
        <title>Genome-guided analysis of transformation efficiency and carbon dioxide assimilation by Moorella thermoacetica Y72.</title>
        <authorList>
            <person name="Tsukahara K."/>
            <person name="Kita A."/>
            <person name="Nakashimada Y."/>
            <person name="Hoshino T."/>
            <person name="Murakami K."/>
        </authorList>
    </citation>
    <scope>NUCLEOTIDE SEQUENCE [LARGE SCALE GENOMIC DNA]</scope>
    <source>
        <strain evidence="8">Y72</strain>
    </source>
</reference>
<dbReference type="GO" id="GO:0008705">
    <property type="term" value="F:methionine synthase activity"/>
    <property type="evidence" value="ECO:0007669"/>
    <property type="project" value="TreeGrafter"/>
</dbReference>
<dbReference type="Proteomes" id="UP000063718">
    <property type="component" value="Unassembled WGS sequence"/>
</dbReference>
<dbReference type="PROSITE" id="PS50972">
    <property type="entry name" value="PTERIN_BINDING"/>
    <property type="match status" value="1"/>
</dbReference>
<keyword evidence="5" id="KW-0479">Metal-binding</keyword>
<keyword evidence="3" id="KW-0846">Cobalamin</keyword>
<dbReference type="Pfam" id="PF00809">
    <property type="entry name" value="Pterin_bind"/>
    <property type="match status" value="1"/>
</dbReference>
<protein>
    <submittedName>
        <fullName evidence="8">Methionine synthase I, cobalamin-binding domain</fullName>
    </submittedName>
</protein>
<dbReference type="SUPFAM" id="SSF51717">
    <property type="entry name" value="Dihydropteroate synthetase-like"/>
    <property type="match status" value="1"/>
</dbReference>
<dbReference type="AlphaFoldDB" id="A0A0S6U8P6"/>
<dbReference type="PANTHER" id="PTHR45833">
    <property type="entry name" value="METHIONINE SYNTHASE"/>
    <property type="match status" value="1"/>
</dbReference>
<dbReference type="NCBIfam" id="NF005719">
    <property type="entry name" value="PRK07535.1"/>
    <property type="match status" value="1"/>
</dbReference>
<dbReference type="GO" id="GO:0031419">
    <property type="term" value="F:cobalamin binding"/>
    <property type="evidence" value="ECO:0007669"/>
    <property type="project" value="UniProtKB-KW"/>
</dbReference>
<evidence type="ECO:0000256" key="6">
    <source>
        <dbReference type="ARBA" id="ARBA00023285"/>
    </source>
</evidence>
<evidence type="ECO:0000256" key="5">
    <source>
        <dbReference type="ARBA" id="ARBA00022723"/>
    </source>
</evidence>
<evidence type="ECO:0000259" key="7">
    <source>
        <dbReference type="PROSITE" id="PS50972"/>
    </source>
</evidence>
<feature type="domain" description="Pterin-binding" evidence="7">
    <location>
        <begin position="2"/>
        <end position="260"/>
    </location>
</feature>
<evidence type="ECO:0000256" key="2">
    <source>
        <dbReference type="ARBA" id="ARBA00022603"/>
    </source>
</evidence>
<name>A0A0S6U8P6_NEOTH</name>